<accession>A0ABP2IU06</accession>
<keyword evidence="2" id="KW-1185">Reference proteome</keyword>
<dbReference type="EMBL" id="ACKQ02000003">
    <property type="protein sequence ID" value="EFK37287.1"/>
    <property type="molecule type" value="Genomic_DNA"/>
</dbReference>
<sequence length="42" mass="5215">MRVVKKHFLNSLKKNLFLHFKLKLDYNPDYQCFREFTLKTLP</sequence>
<name>A0ABP2IU06_CHRGE</name>
<comment type="caution">
    <text evidence="1">The sequence shown here is derived from an EMBL/GenBank/DDBJ whole genome shotgun (WGS) entry which is preliminary data.</text>
</comment>
<evidence type="ECO:0000313" key="2">
    <source>
        <dbReference type="Proteomes" id="UP000002969"/>
    </source>
</evidence>
<gene>
    <name evidence="1" type="ORF">HMPREF0204_11133</name>
</gene>
<dbReference type="Proteomes" id="UP000002969">
    <property type="component" value="Unassembled WGS sequence"/>
</dbReference>
<reference evidence="1" key="1">
    <citation type="submission" date="2010-06" db="EMBL/GenBank/DDBJ databases">
        <authorList>
            <person name="Muzny D."/>
            <person name="Qin X."/>
            <person name="Buhay C."/>
            <person name="Dugan-Rocha S."/>
            <person name="Ding Y."/>
            <person name="Chen G."/>
            <person name="Hawes A."/>
            <person name="Holder M."/>
            <person name="Jhangiani S."/>
            <person name="Johnson A."/>
            <person name="Khan Z."/>
            <person name="Li Z."/>
            <person name="Liu W."/>
            <person name="Liu X."/>
            <person name="Perez L."/>
            <person name="Shen H."/>
            <person name="Wang Q."/>
            <person name="Watt J."/>
            <person name="Xi L."/>
            <person name="Xin Y."/>
            <person name="Zhou J."/>
            <person name="Deng J."/>
            <person name="Jiang H."/>
            <person name="Liu Y."/>
            <person name="Qu J."/>
            <person name="Song X.-Z."/>
            <person name="Zhang L."/>
            <person name="Villasana D."/>
            <person name="Johnson A."/>
            <person name="Liu J."/>
            <person name="Liyanage D."/>
            <person name="Lorensuhewa L."/>
            <person name="Robinson T."/>
            <person name="Song A."/>
            <person name="Song B.-B."/>
            <person name="Dinh H."/>
            <person name="Thornton R."/>
            <person name="Coyle M."/>
            <person name="Francisco L."/>
            <person name="Jackson L."/>
            <person name="Javaid M."/>
            <person name="Korchina V."/>
            <person name="Kovar C."/>
            <person name="Mata R."/>
            <person name="Mathew T."/>
            <person name="Ngo R."/>
            <person name="Nguyen L."/>
            <person name="Nguyen N."/>
            <person name="Okwuonu G."/>
            <person name="Ongeri F."/>
            <person name="Pham C."/>
            <person name="Simmons D."/>
            <person name="Wilczek-Boney K."/>
            <person name="Hale W."/>
            <person name="Jakkamsetti A."/>
            <person name="Pham P."/>
            <person name="Ruth R."/>
            <person name="San Lucas F."/>
            <person name="Warren J."/>
            <person name="Zhang J."/>
            <person name="Zhao Z."/>
            <person name="Zhou C."/>
            <person name="Zhu D."/>
            <person name="Lee S."/>
            <person name="Bess C."/>
            <person name="Blankenburg K."/>
            <person name="Forbes L."/>
            <person name="Fu Q."/>
            <person name="Gubbala S."/>
            <person name="Hirani K."/>
            <person name="Jayaseelan J.C."/>
            <person name="Lara F."/>
            <person name="Munidasa M."/>
            <person name="Palculict T."/>
            <person name="Patil S."/>
            <person name="Pu L.-L."/>
            <person name="Saada N."/>
            <person name="Tang L."/>
            <person name="Weissenberger G."/>
            <person name="Zhu Y."/>
            <person name="Hemphill L."/>
            <person name="Shang Y."/>
            <person name="Youmans B."/>
            <person name="Ayvaz T."/>
            <person name="Ross M."/>
            <person name="Santibanez J."/>
            <person name="Aqrawi P."/>
            <person name="Gross S."/>
            <person name="Joshi V."/>
            <person name="Fowler G."/>
            <person name="Nazareth L."/>
            <person name="Reid J."/>
            <person name="Worley K."/>
            <person name="Petrosino J."/>
            <person name="Highlander S."/>
            <person name="Gibbs R."/>
        </authorList>
    </citation>
    <scope>NUCLEOTIDE SEQUENCE [LARGE SCALE GENOMIC DNA]</scope>
    <source>
        <strain evidence="1">ATCC 35910</strain>
    </source>
</reference>
<protein>
    <submittedName>
        <fullName evidence="1">Uncharacterized protein</fullName>
    </submittedName>
</protein>
<organism evidence="1 2">
    <name type="scientific">Chryseobacterium gleum ATCC 35910</name>
    <dbReference type="NCBI Taxonomy" id="525257"/>
    <lineage>
        <taxon>Bacteria</taxon>
        <taxon>Pseudomonadati</taxon>
        <taxon>Bacteroidota</taxon>
        <taxon>Flavobacteriia</taxon>
        <taxon>Flavobacteriales</taxon>
        <taxon>Weeksellaceae</taxon>
        <taxon>Chryseobacterium group</taxon>
        <taxon>Chryseobacterium</taxon>
    </lineage>
</organism>
<evidence type="ECO:0000313" key="1">
    <source>
        <dbReference type="EMBL" id="EFK37287.1"/>
    </source>
</evidence>
<proteinExistence type="predicted"/>